<evidence type="ECO:0000256" key="5">
    <source>
        <dbReference type="ARBA" id="ARBA00022670"/>
    </source>
</evidence>
<dbReference type="EMBL" id="PFPO01000057">
    <property type="protein sequence ID" value="PIZ98911.1"/>
    <property type="molecule type" value="Genomic_DNA"/>
</dbReference>
<keyword evidence="8" id="KW-0378">Hydrolase</keyword>
<dbReference type="InterPro" id="IPR052348">
    <property type="entry name" value="Metallopeptidase_M50B"/>
</dbReference>
<evidence type="ECO:0000256" key="11">
    <source>
        <dbReference type="ARBA" id="ARBA00023049"/>
    </source>
</evidence>
<comment type="cofactor">
    <cofactor evidence="1">
        <name>Zn(2+)</name>
        <dbReference type="ChEBI" id="CHEBI:29105"/>
    </cofactor>
</comment>
<evidence type="ECO:0000256" key="6">
    <source>
        <dbReference type="ARBA" id="ARBA00022692"/>
    </source>
</evidence>
<dbReference type="CDD" id="cd06158">
    <property type="entry name" value="S2P-M50_like_1"/>
    <property type="match status" value="1"/>
</dbReference>
<dbReference type="GO" id="GO:0046872">
    <property type="term" value="F:metal ion binding"/>
    <property type="evidence" value="ECO:0007669"/>
    <property type="project" value="UniProtKB-KW"/>
</dbReference>
<protein>
    <submittedName>
        <fullName evidence="15">Site-2 protease family protein</fullName>
    </submittedName>
</protein>
<feature type="transmembrane region" description="Helical" evidence="13">
    <location>
        <begin position="125"/>
        <end position="145"/>
    </location>
</feature>
<dbReference type="Proteomes" id="UP000230405">
    <property type="component" value="Unassembled WGS sequence"/>
</dbReference>
<evidence type="ECO:0000256" key="2">
    <source>
        <dbReference type="ARBA" id="ARBA00004651"/>
    </source>
</evidence>
<evidence type="ECO:0000256" key="8">
    <source>
        <dbReference type="ARBA" id="ARBA00022801"/>
    </source>
</evidence>
<keyword evidence="5 15" id="KW-0645">Protease</keyword>
<keyword evidence="11" id="KW-0482">Metalloprotease</keyword>
<evidence type="ECO:0000313" key="15">
    <source>
        <dbReference type="EMBL" id="PIZ98911.1"/>
    </source>
</evidence>
<evidence type="ECO:0000256" key="9">
    <source>
        <dbReference type="ARBA" id="ARBA00022833"/>
    </source>
</evidence>
<dbReference type="InterPro" id="IPR044537">
    <property type="entry name" value="Rip2-like"/>
</dbReference>
<dbReference type="GO" id="GO:0005886">
    <property type="term" value="C:plasma membrane"/>
    <property type="evidence" value="ECO:0007669"/>
    <property type="project" value="UniProtKB-SubCell"/>
</dbReference>
<comment type="similarity">
    <text evidence="3">Belongs to the peptidase M50B family.</text>
</comment>
<dbReference type="PANTHER" id="PTHR35864">
    <property type="entry name" value="ZINC METALLOPROTEASE MJ0611-RELATED"/>
    <property type="match status" value="1"/>
</dbReference>
<dbReference type="PANTHER" id="PTHR35864:SF1">
    <property type="entry name" value="ZINC METALLOPROTEASE YWHC-RELATED"/>
    <property type="match status" value="1"/>
</dbReference>
<comment type="subcellular location">
    <subcellularLocation>
        <location evidence="2">Cell membrane</location>
        <topology evidence="2">Multi-pass membrane protein</topology>
    </subcellularLocation>
</comment>
<organism evidence="15 16">
    <name type="scientific">Candidatus Komeilibacteria bacterium CG_4_10_14_0_2_um_filter_37_10</name>
    <dbReference type="NCBI Taxonomy" id="1974470"/>
    <lineage>
        <taxon>Bacteria</taxon>
        <taxon>Candidatus Komeiliibacteriota</taxon>
    </lineage>
</organism>
<keyword evidence="6 13" id="KW-0812">Transmembrane</keyword>
<evidence type="ECO:0000256" key="1">
    <source>
        <dbReference type="ARBA" id="ARBA00001947"/>
    </source>
</evidence>
<keyword evidence="10 13" id="KW-1133">Transmembrane helix</keyword>
<evidence type="ECO:0000256" key="7">
    <source>
        <dbReference type="ARBA" id="ARBA00022723"/>
    </source>
</evidence>
<reference evidence="16" key="1">
    <citation type="submission" date="2017-09" db="EMBL/GenBank/DDBJ databases">
        <title>Depth-based differentiation of microbial function through sediment-hosted aquifers and enrichment of novel symbionts in the deep terrestrial subsurface.</title>
        <authorList>
            <person name="Probst A.J."/>
            <person name="Ladd B."/>
            <person name="Jarett J.K."/>
            <person name="Geller-Mcgrath D.E."/>
            <person name="Sieber C.M.K."/>
            <person name="Emerson J.B."/>
            <person name="Anantharaman K."/>
            <person name="Thomas B.C."/>
            <person name="Malmstrom R."/>
            <person name="Stieglmeier M."/>
            <person name="Klingl A."/>
            <person name="Woyke T."/>
            <person name="Ryan C.M."/>
            <person name="Banfield J.F."/>
        </authorList>
    </citation>
    <scope>NUCLEOTIDE SEQUENCE [LARGE SCALE GENOMIC DNA]</scope>
</reference>
<comment type="caution">
    <text evidence="15">The sequence shown here is derived from an EMBL/GenBank/DDBJ whole genome shotgun (WGS) entry which is preliminary data.</text>
</comment>
<keyword evidence="4" id="KW-1003">Cell membrane</keyword>
<feature type="transmembrane region" description="Helical" evidence="13">
    <location>
        <begin position="90"/>
        <end position="113"/>
    </location>
</feature>
<feature type="transmembrane region" description="Helical" evidence="13">
    <location>
        <begin position="47"/>
        <end position="70"/>
    </location>
</feature>
<evidence type="ECO:0000256" key="3">
    <source>
        <dbReference type="ARBA" id="ARBA00007931"/>
    </source>
</evidence>
<feature type="transmembrane region" description="Helical" evidence="13">
    <location>
        <begin position="177"/>
        <end position="206"/>
    </location>
</feature>
<evidence type="ECO:0000256" key="13">
    <source>
        <dbReference type="SAM" id="Phobius"/>
    </source>
</evidence>
<dbReference type="InterPro" id="IPR008915">
    <property type="entry name" value="Peptidase_M50"/>
</dbReference>
<name>A0A2M7VEJ1_9BACT</name>
<evidence type="ECO:0000259" key="14">
    <source>
        <dbReference type="Pfam" id="PF02163"/>
    </source>
</evidence>
<evidence type="ECO:0000256" key="10">
    <source>
        <dbReference type="ARBA" id="ARBA00022989"/>
    </source>
</evidence>
<feature type="domain" description="Peptidase M50" evidence="14">
    <location>
        <begin position="7"/>
        <end position="111"/>
    </location>
</feature>
<sequence length="209" mass="23157">MSIIIQVLAVLYAIVVHEFGHAWVARKQGDHTAELAGRLTLNPIAHIDWYGTVLVPAFLIITGSPLVFGWAKPVPINPNNFTNQRWGNSIVSLAGPLVNFVSLIFFFVVLKVLLIGQLLADGNSLITFLVYLIIYNLIFLVFNLIPIPPLDGSKVLFDVLPNKLEQVKYFLETQGQWILLGILVLDSFLQLGILSSLIGFFANLVFSAI</sequence>
<dbReference type="Pfam" id="PF02163">
    <property type="entry name" value="Peptidase_M50"/>
    <property type="match status" value="2"/>
</dbReference>
<proteinExistence type="inferred from homology"/>
<dbReference type="GO" id="GO:0008237">
    <property type="term" value="F:metallopeptidase activity"/>
    <property type="evidence" value="ECO:0007669"/>
    <property type="project" value="UniProtKB-KW"/>
</dbReference>
<keyword evidence="12 13" id="KW-0472">Membrane</keyword>
<gene>
    <name evidence="15" type="ORF">COX77_03105</name>
</gene>
<evidence type="ECO:0000256" key="4">
    <source>
        <dbReference type="ARBA" id="ARBA00022475"/>
    </source>
</evidence>
<accession>A0A2M7VEJ1</accession>
<dbReference type="AlphaFoldDB" id="A0A2M7VEJ1"/>
<keyword evidence="7" id="KW-0479">Metal-binding</keyword>
<evidence type="ECO:0000256" key="12">
    <source>
        <dbReference type="ARBA" id="ARBA00023136"/>
    </source>
</evidence>
<dbReference type="GO" id="GO:0006508">
    <property type="term" value="P:proteolysis"/>
    <property type="evidence" value="ECO:0007669"/>
    <property type="project" value="UniProtKB-KW"/>
</dbReference>
<evidence type="ECO:0000313" key="16">
    <source>
        <dbReference type="Proteomes" id="UP000230405"/>
    </source>
</evidence>
<keyword evidence="9" id="KW-0862">Zinc</keyword>
<feature type="domain" description="Peptidase M50" evidence="14">
    <location>
        <begin position="124"/>
        <end position="163"/>
    </location>
</feature>